<dbReference type="GeneTree" id="ENSGT00390000014380"/>
<keyword evidence="5" id="KW-1185">Reference proteome</keyword>
<proteinExistence type="predicted"/>
<dbReference type="Proteomes" id="UP000472277">
    <property type="component" value="Unassembled WGS sequence"/>
</dbReference>
<reference evidence="4" key="1">
    <citation type="submission" date="2025-08" db="UniProtKB">
        <authorList>
            <consortium name="Ensembl"/>
        </authorList>
    </citation>
    <scope>IDENTIFICATION</scope>
</reference>
<feature type="domain" description="SNTX MACPF/CDC-like" evidence="3">
    <location>
        <begin position="62"/>
        <end position="307"/>
    </location>
</feature>
<protein>
    <submittedName>
        <fullName evidence="4">Uncharacterized protein</fullName>
    </submittedName>
</protein>
<dbReference type="AlphaFoldDB" id="A0A674BP08"/>
<dbReference type="InterPro" id="IPR048997">
    <property type="entry name" value="Stonustoxin-like_helical"/>
</dbReference>
<feature type="domain" description="Stonustoxin-like helical" evidence="2">
    <location>
        <begin position="328"/>
        <end position="428"/>
    </location>
</feature>
<name>A0A674BP08_SALTR</name>
<evidence type="ECO:0000259" key="3">
    <source>
        <dbReference type="Pfam" id="PF24674"/>
    </source>
</evidence>
<evidence type="ECO:0000313" key="5">
    <source>
        <dbReference type="Proteomes" id="UP000472277"/>
    </source>
</evidence>
<feature type="domain" description="SNTX thioredoxin-like" evidence="1">
    <location>
        <begin position="438"/>
        <end position="564"/>
    </location>
</feature>
<organism evidence="4 5">
    <name type="scientific">Salmo trutta</name>
    <name type="common">Brown trout</name>
    <dbReference type="NCBI Taxonomy" id="8032"/>
    <lineage>
        <taxon>Eukaryota</taxon>
        <taxon>Metazoa</taxon>
        <taxon>Chordata</taxon>
        <taxon>Craniata</taxon>
        <taxon>Vertebrata</taxon>
        <taxon>Euteleostomi</taxon>
        <taxon>Actinopterygii</taxon>
        <taxon>Neopterygii</taxon>
        <taxon>Teleostei</taxon>
        <taxon>Protacanthopterygii</taxon>
        <taxon>Salmoniformes</taxon>
        <taxon>Salmonidae</taxon>
        <taxon>Salmoninae</taxon>
        <taxon>Salmo</taxon>
    </lineage>
</organism>
<dbReference type="Pfam" id="PF21109">
    <property type="entry name" value="Stonustoxin_helical"/>
    <property type="match status" value="1"/>
</dbReference>
<dbReference type="Pfam" id="PF18078">
    <property type="entry name" value="Thioredoxin_11"/>
    <property type="match status" value="1"/>
</dbReference>
<reference evidence="4" key="2">
    <citation type="submission" date="2025-09" db="UniProtKB">
        <authorList>
            <consortium name="Ensembl"/>
        </authorList>
    </citation>
    <scope>IDENTIFICATION</scope>
</reference>
<evidence type="ECO:0000259" key="2">
    <source>
        <dbReference type="Pfam" id="PF21109"/>
    </source>
</evidence>
<dbReference type="PANTHER" id="PTHR31594:SF16">
    <property type="entry name" value="SI:CH211-281L24.3"/>
    <property type="match status" value="1"/>
</dbReference>
<dbReference type="InterPro" id="IPR052090">
    <property type="entry name" value="Cytolytic_pore-forming_toxin"/>
</dbReference>
<dbReference type="InParanoid" id="A0A674BP08"/>
<dbReference type="PANTHER" id="PTHR31594">
    <property type="entry name" value="AIG1-TYPE G DOMAIN-CONTAINING PROTEIN"/>
    <property type="match status" value="1"/>
</dbReference>
<accession>A0A674BP08</accession>
<evidence type="ECO:0000259" key="1">
    <source>
        <dbReference type="Pfam" id="PF18078"/>
    </source>
</evidence>
<dbReference type="InterPro" id="IPR040581">
    <property type="entry name" value="Thioredoxin_11"/>
</dbReference>
<evidence type="ECO:0000313" key="4">
    <source>
        <dbReference type="Ensembl" id="ENSSTUP00000073194.1"/>
    </source>
</evidence>
<dbReference type="OMA" id="HCITACE"/>
<sequence>MKRITWIDLYIYLFQHLNLKTIVVPVVTGCTTTLIHFPFTFPVKVELSLSVLINWTSDSVVVAALGRPLDLGMLYDCRSDSFCSGTVYVSLWDNSTIAFMRQSLPRPLTEVKCIEGDSLQDRFRALDVTTPLRASVLSGLVEVGGAAGYLNHPGQSTLQDRVTLQYRTTTRLDMLSHRVLQEETDRTQRKATHVVMAVLYGAQAFFIFDSKHINRQRNARREKTEMLDVIKKMLNTINSEDIFSSLTDSEKVNSLLYQCTLHSDVNPTTTMDYNTAVEVYQSLPKRLGQRGEKAVPVRVWLHPLKNLDHAAACVAFQISEDLLLRAEKVLEHLRQVTMRCQEIMSDPTNAYVMKCFPYAKDKLTQFSQSLSEYQAEFQKALAKATEFIRENGESGLLWLREILKKHDQSPFTSQALDHWLHYKEAEVNAVNICKTKNLPIVKSEKELETVFLDSQTDRVLCFTLTSLEDEDSFLSTMEQHKPSVQENTMNQTDLTGQQETQQPFKPPDLTLKIQSDLSLFTKSYEDRRDGENIKFIAAVIPDISVPGSSVRLYQQGSLITTNFLPPNLPTSSPYCFYFICCSFAHQYHYLHIICSSITPVLIC</sequence>
<dbReference type="InterPro" id="IPR056072">
    <property type="entry name" value="SNTX_MACPF/CDC-like_dom"/>
</dbReference>
<dbReference type="Pfam" id="PF24674">
    <property type="entry name" value="MACPF_SNTX"/>
    <property type="match status" value="1"/>
</dbReference>
<dbReference type="Ensembl" id="ENSSTUT00000077684.1">
    <property type="protein sequence ID" value="ENSSTUP00000073194.1"/>
    <property type="gene ID" value="ENSSTUG00000031976.1"/>
</dbReference>